<dbReference type="AlphaFoldDB" id="A0A562IKY2"/>
<dbReference type="Gene3D" id="2.40.50.870">
    <property type="entry name" value="Protein of unknown function (DUF3299)"/>
    <property type="match status" value="1"/>
</dbReference>
<feature type="signal peptide" evidence="1">
    <location>
        <begin position="1"/>
        <end position="22"/>
    </location>
</feature>
<evidence type="ECO:0000313" key="2">
    <source>
        <dbReference type="EMBL" id="TWH71486.1"/>
    </source>
</evidence>
<sequence length="177" mass="19526">MRYGLCGLILLLGLAGITGAQAAPQELDWLELMPAEDRQALEDMPEIDHITPEAQGFTDQQRLKQAPGLPEVMYSGKTVPALHNKSVRLAGYAVPLEQDAKGRMTQFFLVPYPGACIHVPPPPPNQIILVHYPKGFALSDLYDPLWVEGALKIEKIQNDLADAAYRLEAKQVRALTD</sequence>
<keyword evidence="1" id="KW-0732">Signal</keyword>
<evidence type="ECO:0000313" key="3">
    <source>
        <dbReference type="Proteomes" id="UP000319627"/>
    </source>
</evidence>
<accession>A0A562IKY2</accession>
<dbReference type="OrthoDB" id="9784998at2"/>
<keyword evidence="3" id="KW-1185">Reference proteome</keyword>
<protein>
    <recommendedName>
        <fullName evidence="4">DUF3299 domain-containing protein</fullName>
    </recommendedName>
</protein>
<organism evidence="2 3">
    <name type="scientific">Azomonas agilis</name>
    <dbReference type="NCBI Taxonomy" id="116849"/>
    <lineage>
        <taxon>Bacteria</taxon>
        <taxon>Pseudomonadati</taxon>
        <taxon>Pseudomonadota</taxon>
        <taxon>Gammaproteobacteria</taxon>
        <taxon>Pseudomonadales</taxon>
        <taxon>Pseudomonadaceae</taxon>
        <taxon>Azomonas</taxon>
    </lineage>
</organism>
<dbReference type="EMBL" id="VLKG01000005">
    <property type="protein sequence ID" value="TWH71486.1"/>
    <property type="molecule type" value="Genomic_DNA"/>
</dbReference>
<comment type="caution">
    <text evidence="2">The sequence shown here is derived from an EMBL/GenBank/DDBJ whole genome shotgun (WGS) entry which is preliminary data.</text>
</comment>
<name>A0A562IKY2_9GAMM</name>
<evidence type="ECO:0000256" key="1">
    <source>
        <dbReference type="SAM" id="SignalP"/>
    </source>
</evidence>
<dbReference type="RefSeq" id="WP_144571472.1">
    <property type="nucleotide sequence ID" value="NZ_VLKG01000005.1"/>
</dbReference>
<dbReference type="InterPro" id="IPR021727">
    <property type="entry name" value="DUF3299"/>
</dbReference>
<reference evidence="2 3" key="1">
    <citation type="submission" date="2019-07" db="EMBL/GenBank/DDBJ databases">
        <title>Genomic Encyclopedia of Type Strains, Phase I: the one thousand microbial genomes (KMG-I) project.</title>
        <authorList>
            <person name="Kyrpides N."/>
        </authorList>
    </citation>
    <scope>NUCLEOTIDE SEQUENCE [LARGE SCALE GENOMIC DNA]</scope>
    <source>
        <strain evidence="2 3">DSM 375</strain>
    </source>
</reference>
<proteinExistence type="predicted"/>
<evidence type="ECO:0008006" key="4">
    <source>
        <dbReference type="Google" id="ProtNLM"/>
    </source>
</evidence>
<gene>
    <name evidence="2" type="ORF">LX59_01774</name>
</gene>
<feature type="chain" id="PRO_5022046700" description="DUF3299 domain-containing protein" evidence="1">
    <location>
        <begin position="23"/>
        <end position="177"/>
    </location>
</feature>
<dbReference type="Pfam" id="PF11736">
    <property type="entry name" value="DUF3299"/>
    <property type="match status" value="1"/>
</dbReference>
<dbReference type="Proteomes" id="UP000319627">
    <property type="component" value="Unassembled WGS sequence"/>
</dbReference>